<dbReference type="EMBL" id="JAEPRE010000273">
    <property type="protein sequence ID" value="KAG2229454.1"/>
    <property type="molecule type" value="Genomic_DNA"/>
</dbReference>
<proteinExistence type="predicted"/>
<dbReference type="Proteomes" id="UP000613177">
    <property type="component" value="Unassembled WGS sequence"/>
</dbReference>
<evidence type="ECO:0000313" key="1">
    <source>
        <dbReference type="EMBL" id="KAG2229454.1"/>
    </source>
</evidence>
<reference evidence="1" key="1">
    <citation type="submission" date="2021-01" db="EMBL/GenBank/DDBJ databases">
        <title>Metabolic potential, ecology and presence of endohyphal bacteria is reflected in genomic diversity of Mucoromycotina.</title>
        <authorList>
            <person name="Muszewska A."/>
            <person name="Okrasinska A."/>
            <person name="Steczkiewicz K."/>
            <person name="Drgas O."/>
            <person name="Orlowska M."/>
            <person name="Perlinska-Lenart U."/>
            <person name="Aleksandrzak-Piekarczyk T."/>
            <person name="Szatraj K."/>
            <person name="Zielenkiewicz U."/>
            <person name="Pilsyk S."/>
            <person name="Malc E."/>
            <person name="Mieczkowski P."/>
            <person name="Kruszewska J.S."/>
            <person name="Biernat P."/>
            <person name="Pawlowska J."/>
        </authorList>
    </citation>
    <scope>NUCLEOTIDE SEQUENCE</scope>
    <source>
        <strain evidence="1">WA0000018081</strain>
    </source>
</reference>
<sequence>MIIRDEYDKIQRYDSNDTKYPNQKRQDKIRGCHERIRLYQDNIAATRQTRFVSEEEIIREDLTKNRSTDATRRRIGQIKGFLKSIIINAEIREQITEERLSELGSELNEQETRVCMLLYNSLAQMICYVAEGTLVLWKNARYRQLICRLAMQYRNLQHTIPTERTNNCQIDRNFSFSGTDNGIAKMTETVPLDLESFNYHLRLHNMYSPLADTQESTDDV</sequence>
<gene>
    <name evidence="1" type="ORF">INT48_007841</name>
</gene>
<protein>
    <submittedName>
        <fullName evidence="1">Uncharacterized protein</fullName>
    </submittedName>
</protein>
<comment type="caution">
    <text evidence="1">The sequence shown here is derived from an EMBL/GenBank/DDBJ whole genome shotgun (WGS) entry which is preliminary data.</text>
</comment>
<keyword evidence="2" id="KW-1185">Reference proteome</keyword>
<dbReference type="AlphaFoldDB" id="A0A8H7SFJ1"/>
<organism evidence="1 2">
    <name type="scientific">Thamnidium elegans</name>
    <dbReference type="NCBI Taxonomy" id="101142"/>
    <lineage>
        <taxon>Eukaryota</taxon>
        <taxon>Fungi</taxon>
        <taxon>Fungi incertae sedis</taxon>
        <taxon>Mucoromycota</taxon>
        <taxon>Mucoromycotina</taxon>
        <taxon>Mucoromycetes</taxon>
        <taxon>Mucorales</taxon>
        <taxon>Mucorineae</taxon>
        <taxon>Mucoraceae</taxon>
        <taxon>Thamnidium</taxon>
    </lineage>
</organism>
<name>A0A8H7SFJ1_9FUNG</name>
<evidence type="ECO:0000313" key="2">
    <source>
        <dbReference type="Proteomes" id="UP000613177"/>
    </source>
</evidence>
<accession>A0A8H7SFJ1</accession>